<dbReference type="HOGENOM" id="CLU_062029_0_0_7"/>
<protein>
    <submittedName>
        <fullName evidence="1">Uncharacterized protein</fullName>
    </submittedName>
</protein>
<evidence type="ECO:0000313" key="1">
    <source>
        <dbReference type="EMBL" id="ABB43519.1"/>
    </source>
</evidence>
<organism evidence="1 2">
    <name type="scientific">Sulfurimonas denitrificans (strain ATCC 33889 / DSM 1251)</name>
    <name type="common">Thiomicrospira denitrificans (strain ATCC 33889 / DSM 1251)</name>
    <dbReference type="NCBI Taxonomy" id="326298"/>
    <lineage>
        <taxon>Bacteria</taxon>
        <taxon>Pseudomonadati</taxon>
        <taxon>Campylobacterota</taxon>
        <taxon>Epsilonproteobacteria</taxon>
        <taxon>Campylobacterales</taxon>
        <taxon>Sulfurimonadaceae</taxon>
        <taxon>Sulfurimonas</taxon>
    </lineage>
</organism>
<dbReference type="eggNOG" id="ENOG502Z924">
    <property type="taxonomic scope" value="Bacteria"/>
</dbReference>
<dbReference type="SUPFAM" id="SSF52467">
    <property type="entry name" value="DHS-like NAD/FAD-binding domain"/>
    <property type="match status" value="1"/>
</dbReference>
<dbReference type="KEGG" id="tdn:Suden_0238"/>
<dbReference type="STRING" id="326298.Suden_0238"/>
<reference evidence="1 2" key="1">
    <citation type="journal article" date="2008" name="Appl. Environ. Microbiol.">
        <title>Genome of the epsilonproteobacterial chemolithoautotroph Sulfurimonas denitrificans.</title>
        <authorList>
            <person name="Sievert S.M."/>
            <person name="Scott K.M."/>
            <person name="Klotz M.G."/>
            <person name="Chain P.S.G."/>
            <person name="Hauser L.J."/>
            <person name="Hemp J."/>
            <person name="Huegler M."/>
            <person name="Land M."/>
            <person name="Lapidus A."/>
            <person name="Larimer F.W."/>
            <person name="Lucas S."/>
            <person name="Malfatti S.A."/>
            <person name="Meyer F."/>
            <person name="Paulsen I.T."/>
            <person name="Ren Q."/>
            <person name="Simon J."/>
            <person name="Bailey K."/>
            <person name="Diaz E."/>
            <person name="Fitzpatrick K.A."/>
            <person name="Glover B."/>
            <person name="Gwatney N."/>
            <person name="Korajkic A."/>
            <person name="Long A."/>
            <person name="Mobberley J.M."/>
            <person name="Pantry S.N."/>
            <person name="Pazder G."/>
            <person name="Peterson S."/>
            <person name="Quintanilla J.D."/>
            <person name="Sprinkle R."/>
            <person name="Stephens J."/>
            <person name="Thomas P."/>
            <person name="Vaughn R."/>
            <person name="Weber M.J."/>
            <person name="Wooten L.L."/>
        </authorList>
    </citation>
    <scope>NUCLEOTIDE SEQUENCE [LARGE SCALE GENOMIC DNA]</scope>
    <source>
        <strain evidence="2">ATCC 33889 / DSM 1251</strain>
    </source>
</reference>
<dbReference type="Proteomes" id="UP000002714">
    <property type="component" value="Chromosome"/>
</dbReference>
<dbReference type="OrthoDB" id="5368642at2"/>
<proteinExistence type="predicted"/>
<dbReference type="InterPro" id="IPR029035">
    <property type="entry name" value="DHS-like_NAD/FAD-binding_dom"/>
</dbReference>
<dbReference type="AlphaFoldDB" id="Q30U12"/>
<dbReference type="EMBL" id="CP000153">
    <property type="protein sequence ID" value="ABB43519.1"/>
    <property type="molecule type" value="Genomic_DNA"/>
</dbReference>
<accession>Q30U12</accession>
<sequence length="335" mass="38093">MEEILEKIYRQAQDYFSNSPVIVLGSGASAAHGLPGMWQLSEYLKNNIIPNPEHLKSWNEFIELLNNGVDLESALHQVTLHPDITKDIIIKTWELINPKDIEVFNSIVASNAMLPLSTIIKKLFNSTASDLNIITTNYDRLAEYACDIEGYYHYSGFTSGLLRTKANKDYLKTKRKVNIWKVHGSLDWFRKENNDLIGLSNLESYPASLLPEIVTPGIEKYSKTHLEPYRTIIHEADNALETSNSYLCIGYGFNDKHIQEKLVNKCVHGNAKLLILTRNLTEATQEFITTKGCKNYLAFEIDNEVDTKIYSSLLAEPIVIPNMNFWSLSGFLQLI</sequence>
<evidence type="ECO:0000313" key="2">
    <source>
        <dbReference type="Proteomes" id="UP000002714"/>
    </source>
</evidence>
<dbReference type="Pfam" id="PF13289">
    <property type="entry name" value="SIR2_2"/>
    <property type="match status" value="1"/>
</dbReference>
<keyword evidence="2" id="KW-1185">Reference proteome</keyword>
<gene>
    <name evidence="1" type="ordered locus">Suden_0238</name>
</gene>
<name>Q30U12_SULDN</name>
<dbReference type="RefSeq" id="WP_011371874.1">
    <property type="nucleotide sequence ID" value="NC_007575.1"/>
</dbReference>